<reference evidence="1 2" key="1">
    <citation type="submission" date="2019-04" db="EMBL/GenBank/DDBJ databases">
        <title>Microbes associate with the intestines of laboratory mice.</title>
        <authorList>
            <person name="Navarre W."/>
            <person name="Wong E."/>
            <person name="Huang K."/>
            <person name="Tropini C."/>
            <person name="Ng K."/>
            <person name="Yu B."/>
        </authorList>
    </citation>
    <scope>NUCLEOTIDE SEQUENCE [LARGE SCALE GENOMIC DNA]</scope>
    <source>
        <strain evidence="1 2">NM26_J9</strain>
    </source>
</reference>
<gene>
    <name evidence="1" type="ORF">E5340_05505</name>
</gene>
<accession>A0A4S2EMC3</accession>
<name>A0A4S2EMC3_9LACO</name>
<dbReference type="AlphaFoldDB" id="A0A4S2EMC3"/>
<proteinExistence type="predicted"/>
<evidence type="ECO:0000313" key="1">
    <source>
        <dbReference type="EMBL" id="TGY55464.1"/>
    </source>
</evidence>
<evidence type="ECO:0000313" key="2">
    <source>
        <dbReference type="Proteomes" id="UP000306855"/>
    </source>
</evidence>
<dbReference type="EMBL" id="SRYK01000021">
    <property type="protein sequence ID" value="TGY55464.1"/>
    <property type="molecule type" value="Genomic_DNA"/>
</dbReference>
<organism evidence="1 2">
    <name type="scientific">Ligilactobacillus murinus</name>
    <dbReference type="NCBI Taxonomy" id="1622"/>
    <lineage>
        <taxon>Bacteria</taxon>
        <taxon>Bacillati</taxon>
        <taxon>Bacillota</taxon>
        <taxon>Bacilli</taxon>
        <taxon>Lactobacillales</taxon>
        <taxon>Lactobacillaceae</taxon>
        <taxon>Ligilactobacillus</taxon>
    </lineage>
</organism>
<sequence length="88" mass="10277">MRLDEIDAIESYNDPNSCNSPSEEPLYTITEWDGTELSHQTKVDVVDYVRDELTTTLFRINVQGDDDDHFEVAKEYLEQFSAIMEERL</sequence>
<dbReference type="Proteomes" id="UP000306855">
    <property type="component" value="Unassembled WGS sequence"/>
</dbReference>
<protein>
    <submittedName>
        <fullName evidence="1">Uncharacterized protein</fullName>
    </submittedName>
</protein>
<comment type="caution">
    <text evidence="1">The sequence shown here is derived from an EMBL/GenBank/DDBJ whole genome shotgun (WGS) entry which is preliminary data.</text>
</comment>
<dbReference type="RefSeq" id="WP_135942088.1">
    <property type="nucleotide sequence ID" value="NZ_SRYK01000021.1"/>
</dbReference>